<comment type="caution">
    <text evidence="1">The sequence shown here is derived from an EMBL/GenBank/DDBJ whole genome shotgun (WGS) entry which is preliminary data.</text>
</comment>
<dbReference type="EMBL" id="BKCP01002891">
    <property type="protein sequence ID" value="GER28642.1"/>
    <property type="molecule type" value="Genomic_DNA"/>
</dbReference>
<dbReference type="AlphaFoldDB" id="A0A5A7P7F4"/>
<evidence type="ECO:0000313" key="2">
    <source>
        <dbReference type="Proteomes" id="UP000325081"/>
    </source>
</evidence>
<gene>
    <name evidence="1" type="ORF">STAS_04451</name>
</gene>
<sequence>MIRCLLFSRYLCLSLIYIKKKASIELIYNFVPFHNPPTKELYRDCNLSIAKCPYNANKTWGKKDSFITVDGNSRQPRLGEIFCGACGGEGTLFVAWDPPDGGFRVLGSTFNLAFSPSSVGTRKSAQLLLIGTPFVGCVETNFRWAKPKEDTTMA</sequence>
<keyword evidence="2" id="KW-1185">Reference proteome</keyword>
<dbReference type="Proteomes" id="UP000325081">
    <property type="component" value="Unassembled WGS sequence"/>
</dbReference>
<evidence type="ECO:0000313" key="1">
    <source>
        <dbReference type="EMBL" id="GER28642.1"/>
    </source>
</evidence>
<accession>A0A5A7P7F4</accession>
<proteinExistence type="predicted"/>
<protein>
    <submittedName>
        <fullName evidence="1">4-alpha-glucan branching enzyme GlgB</fullName>
    </submittedName>
</protein>
<organism evidence="1 2">
    <name type="scientific">Striga asiatica</name>
    <name type="common">Asiatic witchweed</name>
    <name type="synonym">Buchnera asiatica</name>
    <dbReference type="NCBI Taxonomy" id="4170"/>
    <lineage>
        <taxon>Eukaryota</taxon>
        <taxon>Viridiplantae</taxon>
        <taxon>Streptophyta</taxon>
        <taxon>Embryophyta</taxon>
        <taxon>Tracheophyta</taxon>
        <taxon>Spermatophyta</taxon>
        <taxon>Magnoliopsida</taxon>
        <taxon>eudicotyledons</taxon>
        <taxon>Gunneridae</taxon>
        <taxon>Pentapetalae</taxon>
        <taxon>asterids</taxon>
        <taxon>lamiids</taxon>
        <taxon>Lamiales</taxon>
        <taxon>Orobanchaceae</taxon>
        <taxon>Buchnereae</taxon>
        <taxon>Striga</taxon>
    </lineage>
</organism>
<name>A0A5A7P7F4_STRAF</name>
<reference evidence="2" key="1">
    <citation type="journal article" date="2019" name="Curr. Biol.">
        <title>Genome Sequence of Striga asiatica Provides Insight into the Evolution of Plant Parasitism.</title>
        <authorList>
            <person name="Yoshida S."/>
            <person name="Kim S."/>
            <person name="Wafula E.K."/>
            <person name="Tanskanen J."/>
            <person name="Kim Y.M."/>
            <person name="Honaas L."/>
            <person name="Yang Z."/>
            <person name="Spallek T."/>
            <person name="Conn C.E."/>
            <person name="Ichihashi Y."/>
            <person name="Cheong K."/>
            <person name="Cui S."/>
            <person name="Der J.P."/>
            <person name="Gundlach H."/>
            <person name="Jiao Y."/>
            <person name="Hori C."/>
            <person name="Ishida J.K."/>
            <person name="Kasahara H."/>
            <person name="Kiba T."/>
            <person name="Kim M.S."/>
            <person name="Koo N."/>
            <person name="Laohavisit A."/>
            <person name="Lee Y.H."/>
            <person name="Lumba S."/>
            <person name="McCourt P."/>
            <person name="Mortimer J.C."/>
            <person name="Mutuku J.M."/>
            <person name="Nomura T."/>
            <person name="Sasaki-Sekimoto Y."/>
            <person name="Seto Y."/>
            <person name="Wang Y."/>
            <person name="Wakatake T."/>
            <person name="Sakakibara H."/>
            <person name="Demura T."/>
            <person name="Yamaguchi S."/>
            <person name="Yoneyama K."/>
            <person name="Manabe R.I."/>
            <person name="Nelson D.C."/>
            <person name="Schulman A.H."/>
            <person name="Timko M.P."/>
            <person name="dePamphilis C.W."/>
            <person name="Choi D."/>
            <person name="Shirasu K."/>
        </authorList>
    </citation>
    <scope>NUCLEOTIDE SEQUENCE [LARGE SCALE GENOMIC DNA]</scope>
    <source>
        <strain evidence="2">cv. UVA1</strain>
    </source>
</reference>